<dbReference type="Proteomes" id="UP000601435">
    <property type="component" value="Unassembled WGS sequence"/>
</dbReference>
<feature type="region of interest" description="Disordered" evidence="1">
    <location>
        <begin position="21"/>
        <end position="52"/>
    </location>
</feature>
<protein>
    <submittedName>
        <fullName evidence="2">Uncharacterized protein</fullName>
    </submittedName>
</protein>
<evidence type="ECO:0000313" key="2">
    <source>
        <dbReference type="EMBL" id="CAE7894769.1"/>
    </source>
</evidence>
<name>A0A813BB76_9DINO</name>
<evidence type="ECO:0000313" key="3">
    <source>
        <dbReference type="Proteomes" id="UP000601435"/>
    </source>
</evidence>
<organism evidence="2 3">
    <name type="scientific">Symbiodinium necroappetens</name>
    <dbReference type="NCBI Taxonomy" id="1628268"/>
    <lineage>
        <taxon>Eukaryota</taxon>
        <taxon>Sar</taxon>
        <taxon>Alveolata</taxon>
        <taxon>Dinophyceae</taxon>
        <taxon>Suessiales</taxon>
        <taxon>Symbiodiniaceae</taxon>
        <taxon>Symbiodinium</taxon>
    </lineage>
</organism>
<dbReference type="EMBL" id="CAJNJA010068435">
    <property type="protein sequence ID" value="CAE7894769.1"/>
    <property type="molecule type" value="Genomic_DNA"/>
</dbReference>
<evidence type="ECO:0000256" key="1">
    <source>
        <dbReference type="SAM" id="MobiDB-lite"/>
    </source>
</evidence>
<accession>A0A813BB76</accession>
<feature type="non-terminal residue" evidence="2">
    <location>
        <position position="121"/>
    </location>
</feature>
<comment type="caution">
    <text evidence="2">The sequence shown here is derived from an EMBL/GenBank/DDBJ whole genome shotgun (WGS) entry which is preliminary data.</text>
</comment>
<sequence length="121" mass="13092">MEEAGFFNDKFQLGCGDSFEISDDETVPDSKAAAEGKNGKKGGRNPKGAGLPMIVEGEQDLSGSVAKYKKAMLNKRTVLKEVKDRLVEEKDDLTACEKTLGAIGCELNVLYKKLCDMELAA</sequence>
<proteinExistence type="predicted"/>
<reference evidence="2" key="1">
    <citation type="submission" date="2021-02" db="EMBL/GenBank/DDBJ databases">
        <authorList>
            <person name="Dougan E. K."/>
            <person name="Rhodes N."/>
            <person name="Thang M."/>
            <person name="Chan C."/>
        </authorList>
    </citation>
    <scope>NUCLEOTIDE SEQUENCE</scope>
</reference>
<keyword evidence="3" id="KW-1185">Reference proteome</keyword>
<gene>
    <name evidence="2" type="ORF">SNEC2469_LOCUS29910</name>
</gene>
<dbReference type="AlphaFoldDB" id="A0A813BB76"/>
<dbReference type="OrthoDB" id="479613at2759"/>